<sequence length="64" mass="6629">MNVLGEKLTDFAGKITSVTATEAGLVVNVENETGPFGNVLYTVTLGPAIVPEEETGAHTIRGQA</sequence>
<proteinExistence type="predicted"/>
<reference evidence="1" key="1">
    <citation type="submission" date="2018-05" db="EMBL/GenBank/DDBJ databases">
        <authorList>
            <person name="Lanie J.A."/>
            <person name="Ng W.-L."/>
            <person name="Kazmierczak K.M."/>
            <person name="Andrzejewski T.M."/>
            <person name="Davidsen T.M."/>
            <person name="Wayne K.J."/>
            <person name="Tettelin H."/>
            <person name="Glass J.I."/>
            <person name="Rusch D."/>
            <person name="Podicherti R."/>
            <person name="Tsui H.-C.T."/>
            <person name="Winkler M.E."/>
        </authorList>
    </citation>
    <scope>NUCLEOTIDE SEQUENCE</scope>
</reference>
<dbReference type="AlphaFoldDB" id="A0A382M1J2"/>
<accession>A0A382M1J2</accession>
<feature type="non-terminal residue" evidence="1">
    <location>
        <position position="64"/>
    </location>
</feature>
<organism evidence="1">
    <name type="scientific">marine metagenome</name>
    <dbReference type="NCBI Taxonomy" id="408172"/>
    <lineage>
        <taxon>unclassified sequences</taxon>
        <taxon>metagenomes</taxon>
        <taxon>ecological metagenomes</taxon>
    </lineage>
</organism>
<name>A0A382M1J2_9ZZZZ</name>
<protein>
    <submittedName>
        <fullName evidence="1">Uncharacterized protein</fullName>
    </submittedName>
</protein>
<gene>
    <name evidence="1" type="ORF">METZ01_LOCUS295600</name>
</gene>
<evidence type="ECO:0000313" key="1">
    <source>
        <dbReference type="EMBL" id="SVC42746.1"/>
    </source>
</evidence>
<dbReference type="EMBL" id="UINC01090631">
    <property type="protein sequence ID" value="SVC42746.1"/>
    <property type="molecule type" value="Genomic_DNA"/>
</dbReference>